<dbReference type="KEGG" id="psti:SOO65_12090"/>
<protein>
    <submittedName>
        <fullName evidence="2">Alpha/beta hydrolase</fullName>
    </submittedName>
</protein>
<evidence type="ECO:0000313" key="2">
    <source>
        <dbReference type="EMBL" id="WPU63428.1"/>
    </source>
</evidence>
<dbReference type="EMBL" id="CP139487">
    <property type="protein sequence ID" value="WPU63428.1"/>
    <property type="molecule type" value="Genomic_DNA"/>
</dbReference>
<dbReference type="InterPro" id="IPR000073">
    <property type="entry name" value="AB_hydrolase_1"/>
</dbReference>
<proteinExistence type="predicted"/>
<dbReference type="Gene3D" id="3.40.50.1820">
    <property type="entry name" value="alpha/beta hydrolase"/>
    <property type="match status" value="1"/>
</dbReference>
<gene>
    <name evidence="2" type="ORF">SOO65_12090</name>
</gene>
<dbReference type="InterPro" id="IPR029058">
    <property type="entry name" value="AB_hydrolase_fold"/>
</dbReference>
<evidence type="ECO:0000313" key="3">
    <source>
        <dbReference type="Proteomes" id="UP001324634"/>
    </source>
</evidence>
<dbReference type="AlphaFoldDB" id="A0AAX4HJN9"/>
<dbReference type="RefSeq" id="WP_321390115.1">
    <property type="nucleotide sequence ID" value="NZ_CP139487.1"/>
</dbReference>
<sequence length="289" mass="33100">MKNLFRMTALQTAYIGTKVLGDISPLITGKLGTFLWFTPLIKRPHKNLSDLLTQSEVQKISFKDSYITIRNFNRSGTKSRLVMVHGWGGRWDQFSELINFLIKNGHPVTCFDFPAHGESPGLSTNLHEWFEILKKTESLYNDDPIYVCHSFGSVAVTHGILEMNLRAKALVMVNSPNQFDFLIQQFSKKINLNKKAVPYLVKNVLNTVDGADKMTTIPLRRLSVKLPVMYVADENDREVPFTLHTEAKEIFGENFVTFKNFGHNRILSAKEFHQALENFYAKEITDLRL</sequence>
<dbReference type="GO" id="GO:0016787">
    <property type="term" value="F:hydrolase activity"/>
    <property type="evidence" value="ECO:0007669"/>
    <property type="project" value="UniProtKB-KW"/>
</dbReference>
<dbReference type="SUPFAM" id="SSF53474">
    <property type="entry name" value="alpha/beta-Hydrolases"/>
    <property type="match status" value="1"/>
</dbReference>
<reference evidence="2 3" key="1">
    <citation type="submission" date="2023-11" db="EMBL/GenBank/DDBJ databases">
        <title>Peredibacter starrii A3.12.</title>
        <authorList>
            <person name="Mitchell R.J."/>
        </authorList>
    </citation>
    <scope>NUCLEOTIDE SEQUENCE [LARGE SCALE GENOMIC DNA]</scope>
    <source>
        <strain evidence="2 3">A3.12</strain>
    </source>
</reference>
<accession>A0AAX4HJN9</accession>
<dbReference type="Pfam" id="PF00561">
    <property type="entry name" value="Abhydrolase_1"/>
    <property type="match status" value="1"/>
</dbReference>
<dbReference type="Proteomes" id="UP001324634">
    <property type="component" value="Chromosome"/>
</dbReference>
<evidence type="ECO:0000259" key="1">
    <source>
        <dbReference type="Pfam" id="PF00561"/>
    </source>
</evidence>
<name>A0AAX4HJN9_9BACT</name>
<organism evidence="2 3">
    <name type="scientific">Peredibacter starrii</name>
    <dbReference type="NCBI Taxonomy" id="28202"/>
    <lineage>
        <taxon>Bacteria</taxon>
        <taxon>Pseudomonadati</taxon>
        <taxon>Bdellovibrionota</taxon>
        <taxon>Bacteriovoracia</taxon>
        <taxon>Bacteriovoracales</taxon>
        <taxon>Bacteriovoracaceae</taxon>
        <taxon>Peredibacter</taxon>
    </lineage>
</organism>
<keyword evidence="3" id="KW-1185">Reference proteome</keyword>
<feature type="domain" description="AB hydrolase-1" evidence="1">
    <location>
        <begin position="81"/>
        <end position="224"/>
    </location>
</feature>
<keyword evidence="2" id="KW-0378">Hydrolase</keyword>